<evidence type="ECO:0000259" key="1">
    <source>
        <dbReference type="Pfam" id="PF01243"/>
    </source>
</evidence>
<protein>
    <recommendedName>
        <fullName evidence="1">Pyridoxamine 5'-phosphate oxidase N-terminal domain-containing protein</fullName>
    </recommendedName>
</protein>
<dbReference type="RefSeq" id="WP_073133395.1">
    <property type="nucleotide sequence ID" value="NZ_FQWQ01000001.1"/>
</dbReference>
<evidence type="ECO:0000313" key="3">
    <source>
        <dbReference type="Proteomes" id="UP000184212"/>
    </source>
</evidence>
<dbReference type="AlphaFoldDB" id="A0A1M5N3C4"/>
<dbReference type="EMBL" id="FQWQ01000001">
    <property type="protein sequence ID" value="SHG84041.1"/>
    <property type="molecule type" value="Genomic_DNA"/>
</dbReference>
<feature type="domain" description="Pyridoxamine 5'-phosphate oxidase N-terminal" evidence="1">
    <location>
        <begin position="162"/>
        <end position="256"/>
    </location>
</feature>
<name>A0A1M5N3C4_9BACT</name>
<dbReference type="PANTHER" id="PTHR42815:SF2">
    <property type="entry name" value="FAD-BINDING, PUTATIVE (AFU_ORTHOLOGUE AFUA_6G07600)-RELATED"/>
    <property type="match status" value="1"/>
</dbReference>
<feature type="domain" description="Pyridoxamine 5'-phosphate oxidase N-terminal" evidence="1">
    <location>
        <begin position="37"/>
        <end position="123"/>
    </location>
</feature>
<dbReference type="Pfam" id="PF01243">
    <property type="entry name" value="PNPOx_N"/>
    <property type="match status" value="2"/>
</dbReference>
<keyword evidence="3" id="KW-1185">Reference proteome</keyword>
<organism evidence="2 3">
    <name type="scientific">Chryseolinea serpens</name>
    <dbReference type="NCBI Taxonomy" id="947013"/>
    <lineage>
        <taxon>Bacteria</taxon>
        <taxon>Pseudomonadati</taxon>
        <taxon>Bacteroidota</taxon>
        <taxon>Cytophagia</taxon>
        <taxon>Cytophagales</taxon>
        <taxon>Fulvivirgaceae</taxon>
        <taxon>Chryseolinea</taxon>
    </lineage>
</organism>
<evidence type="ECO:0000313" key="2">
    <source>
        <dbReference type="EMBL" id="SHG84041.1"/>
    </source>
</evidence>
<dbReference type="InterPro" id="IPR012349">
    <property type="entry name" value="Split_barrel_FMN-bd"/>
</dbReference>
<proteinExistence type="predicted"/>
<dbReference type="SUPFAM" id="SSF50475">
    <property type="entry name" value="FMN-binding split barrel"/>
    <property type="match status" value="2"/>
</dbReference>
<dbReference type="InterPro" id="IPR011576">
    <property type="entry name" value="Pyridox_Oxase_N"/>
</dbReference>
<gene>
    <name evidence="2" type="ORF">SAMN04488109_2082</name>
</gene>
<dbReference type="STRING" id="947013.SAMN04488109_2082"/>
<reference evidence="2 3" key="1">
    <citation type="submission" date="2016-11" db="EMBL/GenBank/DDBJ databases">
        <authorList>
            <person name="Jaros S."/>
            <person name="Januszkiewicz K."/>
            <person name="Wedrychowicz H."/>
        </authorList>
    </citation>
    <scope>NUCLEOTIDE SEQUENCE [LARGE SCALE GENOMIC DNA]</scope>
    <source>
        <strain evidence="2 3">DSM 24574</strain>
    </source>
</reference>
<dbReference type="PANTHER" id="PTHR42815">
    <property type="entry name" value="FAD-BINDING, PUTATIVE (AFU_ORTHOLOGUE AFUA_6G07600)-RELATED"/>
    <property type="match status" value="1"/>
</dbReference>
<accession>A0A1M5N3C4</accession>
<sequence length="287" mass="31781">MTEVFHSGELQVQHALGASEAAESLRGMIADKLPPVAMRFLPAFEFVVATSIDGQGQVWTSLLTGPKGFVTVRTPTNILLSIDEEKTFLANIEENDNVGLLFINLQARARLRINGKIQKTPTGFQLDIAQSYFNCPKYIQSRTPIRSQDHAIHSTPGISSLNPEHLEIISGADTFFISTYAPGQGADCSHRGGMPGFVEIVNSKKIRWPDYPGNNLYNTLGNLQVNPHCGLLFIDFTGNRILQLTGLAKLVIDGDQHHVEFDLITMNDISDATPFHWKFLNYSPFNP</sequence>
<dbReference type="Proteomes" id="UP000184212">
    <property type="component" value="Unassembled WGS sequence"/>
</dbReference>
<dbReference type="Gene3D" id="2.30.110.10">
    <property type="entry name" value="Electron Transport, Fmn-binding Protein, Chain A"/>
    <property type="match status" value="2"/>
</dbReference>